<evidence type="ECO:0000313" key="1">
    <source>
        <dbReference type="EMBL" id="AZS87100.1"/>
    </source>
</evidence>
<reference evidence="2 4" key="1">
    <citation type="submission" date="2018-04" db="EMBL/GenBank/DDBJ databases">
        <title>Complete genome sequences of Streptomyces griseoviridis K61 and characterization of antagonistic properties of biological control agents.</title>
        <authorList>
            <person name="Mariita R.M."/>
            <person name="Sello J.K."/>
        </authorList>
    </citation>
    <scope>NUCLEOTIDE SEQUENCE [LARGE SCALE GENOMIC DNA]</scope>
    <source>
        <strain evidence="2 4">K61</strain>
    </source>
</reference>
<dbReference type="KEGG" id="sgd:ELQ87_24750"/>
<proteinExistence type="predicted"/>
<gene>
    <name evidence="2" type="ORF">DDJ31_14525</name>
    <name evidence="1" type="ORF">ELQ87_24750</name>
</gene>
<dbReference type="EMBL" id="CP029078">
    <property type="protein sequence ID" value="QCN86045.1"/>
    <property type="molecule type" value="Genomic_DNA"/>
</dbReference>
<protein>
    <submittedName>
        <fullName evidence="1">Uncharacterized protein</fullName>
    </submittedName>
</protein>
<dbReference type="EMBL" id="CP034687">
    <property type="protein sequence ID" value="AZS87100.1"/>
    <property type="molecule type" value="Genomic_DNA"/>
</dbReference>
<dbReference type="OrthoDB" id="4261073at2"/>
<evidence type="ECO:0000313" key="4">
    <source>
        <dbReference type="Proteomes" id="UP000501753"/>
    </source>
</evidence>
<dbReference type="Proteomes" id="UP000501753">
    <property type="component" value="Chromosome"/>
</dbReference>
<reference evidence="1 3" key="2">
    <citation type="submission" date="2018-12" db="EMBL/GenBank/DDBJ databases">
        <title>Streptomyces griseoviridis F1-27 complete genome.</title>
        <authorList>
            <person name="Mariita R.M."/>
            <person name="Sello J.K."/>
        </authorList>
    </citation>
    <scope>NUCLEOTIDE SEQUENCE [LARGE SCALE GENOMIC DNA]</scope>
    <source>
        <strain evidence="1 3">F1-27</strain>
    </source>
</reference>
<evidence type="ECO:0000313" key="2">
    <source>
        <dbReference type="EMBL" id="QCN86045.1"/>
    </source>
</evidence>
<name>A0A3Q9KY43_STRGD</name>
<keyword evidence="4" id="KW-1185">Reference proteome</keyword>
<dbReference type="AlphaFoldDB" id="A0A3Q9KY43"/>
<sequence length="99" mass="10499">MVDAPVPPPDRPAAPDDAVTVKLTYTGSQAEVLRTLALLEGRTPEEIALDHIARGIPLSFSSSFGEDSDAMAALNRAMFDGPSDLAAQSGRNLFEEGDR</sequence>
<dbReference type="RefSeq" id="WP_127179902.1">
    <property type="nucleotide sequence ID" value="NZ_CP029078.1"/>
</dbReference>
<accession>A0A3Q9KY43</accession>
<evidence type="ECO:0000313" key="3">
    <source>
        <dbReference type="Proteomes" id="UP000271291"/>
    </source>
</evidence>
<dbReference type="Proteomes" id="UP000271291">
    <property type="component" value="Chromosome"/>
</dbReference>
<organism evidence="1 3">
    <name type="scientific">Streptomyces griseoviridis</name>
    <dbReference type="NCBI Taxonomy" id="45398"/>
    <lineage>
        <taxon>Bacteria</taxon>
        <taxon>Bacillati</taxon>
        <taxon>Actinomycetota</taxon>
        <taxon>Actinomycetes</taxon>
        <taxon>Kitasatosporales</taxon>
        <taxon>Streptomycetaceae</taxon>
        <taxon>Streptomyces</taxon>
    </lineage>
</organism>